<gene>
    <name evidence="1" type="ORF">RM779_01105</name>
</gene>
<proteinExistence type="predicted"/>
<dbReference type="Proteomes" id="UP001183615">
    <property type="component" value="Unassembled WGS sequence"/>
</dbReference>
<dbReference type="RefSeq" id="WP_311614778.1">
    <property type="nucleotide sequence ID" value="NZ_JAVREV010000001.1"/>
</dbReference>
<organism evidence="1 2">
    <name type="scientific">Streptomyces johnsoniae</name>
    <dbReference type="NCBI Taxonomy" id="3075532"/>
    <lineage>
        <taxon>Bacteria</taxon>
        <taxon>Bacillati</taxon>
        <taxon>Actinomycetota</taxon>
        <taxon>Actinomycetes</taxon>
        <taxon>Kitasatosporales</taxon>
        <taxon>Streptomycetaceae</taxon>
        <taxon>Streptomyces</taxon>
    </lineage>
</organism>
<accession>A0ABU2RZF5</accession>
<evidence type="ECO:0000313" key="2">
    <source>
        <dbReference type="Proteomes" id="UP001183615"/>
    </source>
</evidence>
<evidence type="ECO:0000313" key="1">
    <source>
        <dbReference type="EMBL" id="MDT0441200.1"/>
    </source>
</evidence>
<name>A0ABU2RZF5_9ACTN</name>
<reference evidence="2" key="1">
    <citation type="submission" date="2023-07" db="EMBL/GenBank/DDBJ databases">
        <title>30 novel species of actinomycetes from the DSMZ collection.</title>
        <authorList>
            <person name="Nouioui I."/>
        </authorList>
    </citation>
    <scope>NUCLEOTIDE SEQUENCE [LARGE SCALE GENOMIC DNA]</scope>
    <source>
        <strain evidence="2">DSM 41886</strain>
    </source>
</reference>
<dbReference type="EMBL" id="JAVREV010000001">
    <property type="protein sequence ID" value="MDT0441200.1"/>
    <property type="molecule type" value="Genomic_DNA"/>
</dbReference>
<sequence length="68" mass="7490">MTDPTDPEEQHRQGVNAAAVFELHWQKVLRRRSRKPRWARTCPGTLIVMATGNGPVTVPCVCCQGGSS</sequence>
<comment type="caution">
    <text evidence="1">The sequence shown here is derived from an EMBL/GenBank/DDBJ whole genome shotgun (WGS) entry which is preliminary data.</text>
</comment>
<protein>
    <submittedName>
        <fullName evidence="1">Uncharacterized protein</fullName>
    </submittedName>
</protein>
<keyword evidence="2" id="KW-1185">Reference proteome</keyword>